<evidence type="ECO:0000313" key="17">
    <source>
        <dbReference type="Proteomes" id="UP000460718"/>
    </source>
</evidence>
<dbReference type="EMBL" id="QXGA01002863">
    <property type="protein sequence ID" value="KAE9090921.1"/>
    <property type="molecule type" value="Genomic_DNA"/>
</dbReference>
<dbReference type="AlphaFoldDB" id="A0A6A3X383"/>
<feature type="coiled-coil region" evidence="1">
    <location>
        <begin position="151"/>
        <end position="212"/>
    </location>
</feature>
<protein>
    <submittedName>
        <fullName evidence="9">Uncharacterized protein</fullName>
    </submittedName>
</protein>
<evidence type="ECO:0000313" key="4">
    <source>
        <dbReference type="EMBL" id="KAE9067823.1"/>
    </source>
</evidence>
<evidence type="ECO:0000313" key="11">
    <source>
        <dbReference type="Proteomes" id="UP000429523"/>
    </source>
</evidence>
<evidence type="ECO:0000313" key="6">
    <source>
        <dbReference type="EMBL" id="KAE9090921.1"/>
    </source>
</evidence>
<evidence type="ECO:0000313" key="15">
    <source>
        <dbReference type="Proteomes" id="UP000440732"/>
    </source>
</evidence>
<dbReference type="Proteomes" id="UP000441208">
    <property type="component" value="Unassembled WGS sequence"/>
</dbReference>
<evidence type="ECO:0000313" key="3">
    <source>
        <dbReference type="EMBL" id="KAE8981066.1"/>
    </source>
</evidence>
<evidence type="ECO:0000313" key="9">
    <source>
        <dbReference type="EMBL" id="KAE9194298.1"/>
    </source>
</evidence>
<dbReference type="EMBL" id="QXGE01003185">
    <property type="protein sequence ID" value="KAE9276548.1"/>
    <property type="molecule type" value="Genomic_DNA"/>
</dbReference>
<evidence type="ECO:0000313" key="8">
    <source>
        <dbReference type="EMBL" id="KAE9180878.1"/>
    </source>
</evidence>
<dbReference type="Proteomes" id="UP000437068">
    <property type="component" value="Unassembled WGS sequence"/>
</dbReference>
<dbReference type="Proteomes" id="UP000476176">
    <property type="component" value="Unassembled WGS sequence"/>
</dbReference>
<dbReference type="EMBL" id="QXFW01002190">
    <property type="protein sequence ID" value="KAE8981066.1"/>
    <property type="molecule type" value="Genomic_DNA"/>
</dbReference>
<dbReference type="OrthoDB" id="122696at2759"/>
<dbReference type="Proteomes" id="UP000429523">
    <property type="component" value="Unassembled WGS sequence"/>
</dbReference>
<sequence length="214" mass="23886">MTGPTRGENNVISADEQDLSLVDLDEAVPALKKMHARMKDGKCQVGKHSSGDKFQLSPSLLEVFPDRYRAARNAHKGVDYQSLSTTKHFKAFKGHAEELRAKEPELKVLLMKALAEQRGIDAGKPMKNIEALEEEVARLDVQHSLTISKLNESYEVEIGRLQSELNEVKAKYDALKEVMTGCGKSAELGDEVNEVKDKVAELEQKNESRDHQTN</sequence>
<dbReference type="EMBL" id="QXGB01002155">
    <property type="protein sequence ID" value="KAE9180878.1"/>
    <property type="molecule type" value="Genomic_DNA"/>
</dbReference>
<dbReference type="EMBL" id="QXGD01002060">
    <property type="protein sequence ID" value="KAE9194298.1"/>
    <property type="molecule type" value="Genomic_DNA"/>
</dbReference>
<organism evidence="9 14">
    <name type="scientific">Phytophthora fragariae</name>
    <dbReference type="NCBI Taxonomy" id="53985"/>
    <lineage>
        <taxon>Eukaryota</taxon>
        <taxon>Sar</taxon>
        <taxon>Stramenopiles</taxon>
        <taxon>Oomycota</taxon>
        <taxon>Peronosporomycetes</taxon>
        <taxon>Peronosporales</taxon>
        <taxon>Peronosporaceae</taxon>
        <taxon>Phytophthora</taxon>
    </lineage>
</organism>
<dbReference type="Proteomes" id="UP000440732">
    <property type="component" value="Unassembled WGS sequence"/>
</dbReference>
<dbReference type="EMBL" id="QXGF01002128">
    <property type="protein sequence ID" value="KAE8926058.1"/>
    <property type="molecule type" value="Genomic_DNA"/>
</dbReference>
<dbReference type="Proteomes" id="UP000488956">
    <property type="component" value="Unassembled WGS sequence"/>
</dbReference>
<gene>
    <name evidence="10" type="ORF">PF001_g26069</name>
    <name evidence="9" type="ORF">PF002_g23645</name>
    <name evidence="7" type="ORF">PF004_g30064</name>
    <name evidence="8" type="ORF">PF005_g23097</name>
    <name evidence="6" type="ORF">PF006_g25044</name>
    <name evidence="5" type="ORF">PF007_g23194</name>
    <name evidence="2" type="ORF">PF009_g23746</name>
    <name evidence="4" type="ORF">PF010_g27309</name>
    <name evidence="3" type="ORF">PF011_g22179</name>
</gene>
<proteinExistence type="predicted"/>
<evidence type="ECO:0000313" key="13">
    <source>
        <dbReference type="Proteomes" id="UP000437068"/>
    </source>
</evidence>
<dbReference type="EMBL" id="QXFX01003639">
    <property type="protein sequence ID" value="KAE9067823.1"/>
    <property type="molecule type" value="Genomic_DNA"/>
</dbReference>
<dbReference type="EMBL" id="QXGC01005954">
    <property type="protein sequence ID" value="KAE9163703.1"/>
    <property type="molecule type" value="Genomic_DNA"/>
</dbReference>
<evidence type="ECO:0000256" key="1">
    <source>
        <dbReference type="SAM" id="Coils"/>
    </source>
</evidence>
<dbReference type="Proteomes" id="UP000440367">
    <property type="component" value="Unassembled WGS sequence"/>
</dbReference>
<evidence type="ECO:0000313" key="12">
    <source>
        <dbReference type="Proteomes" id="UP000433483"/>
    </source>
</evidence>
<keyword evidence="1" id="KW-0175">Coiled coil</keyword>
<dbReference type="Proteomes" id="UP000433483">
    <property type="component" value="Unassembled WGS sequence"/>
</dbReference>
<name>A0A6A3X383_9STRA</name>
<evidence type="ECO:0000313" key="7">
    <source>
        <dbReference type="EMBL" id="KAE9163703.1"/>
    </source>
</evidence>
<evidence type="ECO:0000313" key="2">
    <source>
        <dbReference type="EMBL" id="KAE8926058.1"/>
    </source>
</evidence>
<evidence type="ECO:0000313" key="10">
    <source>
        <dbReference type="EMBL" id="KAE9276548.1"/>
    </source>
</evidence>
<dbReference type="Gene3D" id="6.10.140.920">
    <property type="match status" value="1"/>
</dbReference>
<comment type="caution">
    <text evidence="9">The sequence shown here is derived from an EMBL/GenBank/DDBJ whole genome shotgun (WGS) entry which is preliminary data.</text>
</comment>
<evidence type="ECO:0000313" key="5">
    <source>
        <dbReference type="EMBL" id="KAE9080078.1"/>
    </source>
</evidence>
<accession>A0A6A3X383</accession>
<keyword evidence="12" id="KW-1185">Reference proteome</keyword>
<dbReference type="EMBL" id="QXFZ01002157">
    <property type="protein sequence ID" value="KAE9080078.1"/>
    <property type="molecule type" value="Genomic_DNA"/>
</dbReference>
<evidence type="ECO:0000313" key="14">
    <source>
        <dbReference type="Proteomes" id="UP000440367"/>
    </source>
</evidence>
<dbReference type="Proteomes" id="UP000460718">
    <property type="component" value="Unassembled WGS sequence"/>
</dbReference>
<evidence type="ECO:0000313" key="19">
    <source>
        <dbReference type="Proteomes" id="UP000488956"/>
    </source>
</evidence>
<evidence type="ECO:0000313" key="16">
    <source>
        <dbReference type="Proteomes" id="UP000441208"/>
    </source>
</evidence>
<reference evidence="11 12" key="1">
    <citation type="submission" date="2018-08" db="EMBL/GenBank/DDBJ databases">
        <title>Genomic investigation of the strawberry pathogen Phytophthora fragariae indicates pathogenicity is determined by transcriptional variation in three key races.</title>
        <authorList>
            <person name="Adams T.M."/>
            <person name="Armitage A.D."/>
            <person name="Sobczyk M.K."/>
            <person name="Bates H.J."/>
            <person name="Dunwell J.M."/>
            <person name="Nellist C.F."/>
            <person name="Harrison R.J."/>
        </authorList>
    </citation>
    <scope>NUCLEOTIDE SEQUENCE [LARGE SCALE GENOMIC DNA]</scope>
    <source>
        <strain evidence="10 13">A4</strain>
        <strain evidence="9 14">BC-1</strain>
        <strain evidence="7 18">BC-23</strain>
        <strain evidence="8 12">NOV-27</strain>
        <strain evidence="6 15">NOV-5</strain>
        <strain evidence="5 16">NOV-71</strain>
        <strain evidence="2 11">NOV-9</strain>
        <strain evidence="4 19">ONT-3</strain>
        <strain evidence="3 17">SCRP245</strain>
    </source>
</reference>
<evidence type="ECO:0000313" key="18">
    <source>
        <dbReference type="Proteomes" id="UP000476176"/>
    </source>
</evidence>